<dbReference type="InterPro" id="IPR020891">
    <property type="entry name" value="UPF0758_CS"/>
</dbReference>
<organism evidence="9 10">
    <name type="scientific">Hominibacterium faecale</name>
    <dbReference type="NCBI Taxonomy" id="2839743"/>
    <lineage>
        <taxon>Bacteria</taxon>
        <taxon>Bacillati</taxon>
        <taxon>Bacillota</taxon>
        <taxon>Clostridia</taxon>
        <taxon>Peptostreptococcales</taxon>
        <taxon>Anaerovoracaceae</taxon>
        <taxon>Hominibacterium</taxon>
    </lineage>
</organism>
<evidence type="ECO:0000256" key="7">
    <source>
        <dbReference type="RuleBase" id="RU003797"/>
    </source>
</evidence>
<evidence type="ECO:0000313" key="9">
    <source>
        <dbReference type="EMBL" id="MCU7380440.1"/>
    </source>
</evidence>
<keyword evidence="6" id="KW-0482">Metalloprotease</keyword>
<dbReference type="Gene3D" id="3.40.140.10">
    <property type="entry name" value="Cytidine Deaminase, domain 2"/>
    <property type="match status" value="1"/>
</dbReference>
<dbReference type="GO" id="GO:0008237">
    <property type="term" value="F:metallopeptidase activity"/>
    <property type="evidence" value="ECO:0007669"/>
    <property type="project" value="UniProtKB-KW"/>
</dbReference>
<keyword evidence="10" id="KW-1185">Reference proteome</keyword>
<accession>A0A9J6QYA6</accession>
<dbReference type="SUPFAM" id="SSF102712">
    <property type="entry name" value="JAB1/MPN domain"/>
    <property type="match status" value="1"/>
</dbReference>
<keyword evidence="3" id="KW-0479">Metal-binding</keyword>
<dbReference type="GO" id="GO:0046872">
    <property type="term" value="F:metal ion binding"/>
    <property type="evidence" value="ECO:0007669"/>
    <property type="project" value="UniProtKB-KW"/>
</dbReference>
<dbReference type="NCBIfam" id="TIGR00608">
    <property type="entry name" value="radc"/>
    <property type="match status" value="1"/>
</dbReference>
<keyword evidence="4" id="KW-0378">Hydrolase</keyword>
<dbReference type="CDD" id="cd08071">
    <property type="entry name" value="MPN_DUF2466"/>
    <property type="match status" value="1"/>
</dbReference>
<reference evidence="9" key="1">
    <citation type="submission" date="2022-09" db="EMBL/GenBank/DDBJ databases">
        <title>Culturomic study of gut microbiota in children with autism spectrum disorder.</title>
        <authorList>
            <person name="Efimov B.A."/>
            <person name="Chaplin A.V."/>
            <person name="Sokolova S.R."/>
            <person name="Pikina A.P."/>
            <person name="Korzhanova M."/>
            <person name="Belova V."/>
            <person name="Korostin D."/>
        </authorList>
    </citation>
    <scope>NUCLEOTIDE SEQUENCE</scope>
    <source>
        <strain evidence="9">ASD5510</strain>
    </source>
</reference>
<keyword evidence="5" id="KW-0862">Zinc</keyword>
<name>A0A9J6QYA6_9FIRM</name>
<dbReference type="InterPro" id="IPR025657">
    <property type="entry name" value="RadC_JAB"/>
</dbReference>
<dbReference type="Pfam" id="PF04002">
    <property type="entry name" value="RadC"/>
    <property type="match status" value="1"/>
</dbReference>
<evidence type="ECO:0000256" key="6">
    <source>
        <dbReference type="ARBA" id="ARBA00023049"/>
    </source>
</evidence>
<protein>
    <submittedName>
        <fullName evidence="9">DNA repair protein RadC</fullName>
    </submittedName>
</protein>
<evidence type="ECO:0000256" key="3">
    <source>
        <dbReference type="ARBA" id="ARBA00022723"/>
    </source>
</evidence>
<dbReference type="PROSITE" id="PS50249">
    <property type="entry name" value="MPN"/>
    <property type="match status" value="1"/>
</dbReference>
<dbReference type="Proteomes" id="UP001065549">
    <property type="component" value="Unassembled WGS sequence"/>
</dbReference>
<dbReference type="InterPro" id="IPR037518">
    <property type="entry name" value="MPN"/>
</dbReference>
<evidence type="ECO:0000256" key="5">
    <source>
        <dbReference type="ARBA" id="ARBA00022833"/>
    </source>
</evidence>
<evidence type="ECO:0000256" key="4">
    <source>
        <dbReference type="ARBA" id="ARBA00022801"/>
    </source>
</evidence>
<dbReference type="PANTHER" id="PTHR30471">
    <property type="entry name" value="DNA REPAIR PROTEIN RADC"/>
    <property type="match status" value="1"/>
</dbReference>
<evidence type="ECO:0000259" key="8">
    <source>
        <dbReference type="PROSITE" id="PS50249"/>
    </source>
</evidence>
<dbReference type="GO" id="GO:0006508">
    <property type="term" value="P:proteolysis"/>
    <property type="evidence" value="ECO:0007669"/>
    <property type="project" value="UniProtKB-KW"/>
</dbReference>
<evidence type="ECO:0000256" key="2">
    <source>
        <dbReference type="ARBA" id="ARBA00022670"/>
    </source>
</evidence>
<dbReference type="Pfam" id="PF20582">
    <property type="entry name" value="UPF0758_N"/>
    <property type="match status" value="1"/>
</dbReference>
<evidence type="ECO:0000256" key="1">
    <source>
        <dbReference type="ARBA" id="ARBA00010243"/>
    </source>
</evidence>
<proteinExistence type="inferred from homology"/>
<dbReference type="AlphaFoldDB" id="A0A9J6QYA6"/>
<dbReference type="PANTHER" id="PTHR30471:SF3">
    <property type="entry name" value="UPF0758 PROTEIN YEES-RELATED"/>
    <property type="match status" value="1"/>
</dbReference>
<feature type="domain" description="MPN" evidence="8">
    <location>
        <begin position="103"/>
        <end position="225"/>
    </location>
</feature>
<dbReference type="PROSITE" id="PS01302">
    <property type="entry name" value="UPF0758"/>
    <property type="match status" value="1"/>
</dbReference>
<evidence type="ECO:0000313" key="10">
    <source>
        <dbReference type="Proteomes" id="UP001065549"/>
    </source>
</evidence>
<dbReference type="EMBL" id="JAOSHN010000010">
    <property type="protein sequence ID" value="MCU7380440.1"/>
    <property type="molecule type" value="Genomic_DNA"/>
</dbReference>
<dbReference type="NCBIfam" id="NF000642">
    <property type="entry name" value="PRK00024.1"/>
    <property type="match status" value="1"/>
</dbReference>
<dbReference type="InterPro" id="IPR046778">
    <property type="entry name" value="UPF0758_N"/>
</dbReference>
<sequence length="225" mass="25212">MNIKRLPPEERPREKLLFYGKEMLSSAELLAILLRTGTKSQSALEIAHEILTLDERGLLFLENCSPEELSKLKGLGKAKACQILAAIELGKRVATHPRKVKNEIANPDDIVQLFMEKMRYYKKEHFKVLLINAKGQIMEHTEISIGDLCSTLIHPREVFCHAVKRSAASVVFIHNHPSGDPQPSRQDLETTSRLVKAADILGIKVLDHIIIGDGTYISLKSKGLM</sequence>
<gene>
    <name evidence="9" type="primary">radC</name>
    <name evidence="9" type="ORF">OBO34_19185</name>
</gene>
<comment type="caution">
    <text evidence="9">The sequence shown here is derived from an EMBL/GenBank/DDBJ whole genome shotgun (WGS) entry which is preliminary data.</text>
</comment>
<dbReference type="RefSeq" id="WP_253019343.1">
    <property type="nucleotide sequence ID" value="NZ_JAOSHN010000010.1"/>
</dbReference>
<comment type="similarity">
    <text evidence="1 7">Belongs to the UPF0758 family.</text>
</comment>
<keyword evidence="2" id="KW-0645">Protease</keyword>
<dbReference type="InterPro" id="IPR001405">
    <property type="entry name" value="UPF0758"/>
</dbReference>